<feature type="domain" description="FERM" evidence="4">
    <location>
        <begin position="744"/>
        <end position="1068"/>
    </location>
</feature>
<feature type="domain" description="PH" evidence="3">
    <location>
        <begin position="170"/>
        <end position="282"/>
    </location>
</feature>
<gene>
    <name evidence="5" type="ORF">CYMTET_5609</name>
</gene>
<organism evidence="5 6">
    <name type="scientific">Cymbomonas tetramitiformis</name>
    <dbReference type="NCBI Taxonomy" id="36881"/>
    <lineage>
        <taxon>Eukaryota</taxon>
        <taxon>Viridiplantae</taxon>
        <taxon>Chlorophyta</taxon>
        <taxon>Pyramimonadophyceae</taxon>
        <taxon>Pyramimonadales</taxon>
        <taxon>Pyramimonadaceae</taxon>
        <taxon>Cymbomonas</taxon>
    </lineage>
</organism>
<dbReference type="InterPro" id="IPR011993">
    <property type="entry name" value="PH-like_dom_sf"/>
</dbReference>
<feature type="domain" description="PH" evidence="3">
    <location>
        <begin position="61"/>
        <end position="159"/>
    </location>
</feature>
<feature type="non-terminal residue" evidence="5">
    <location>
        <position position="1"/>
    </location>
</feature>
<keyword evidence="6" id="KW-1185">Reference proteome</keyword>
<evidence type="ECO:0000259" key="4">
    <source>
        <dbReference type="PROSITE" id="PS50057"/>
    </source>
</evidence>
<dbReference type="CDD" id="cd14473">
    <property type="entry name" value="FERM_B-lobe"/>
    <property type="match status" value="1"/>
</dbReference>
<dbReference type="InterPro" id="IPR001849">
    <property type="entry name" value="PH_domain"/>
</dbReference>
<evidence type="ECO:0000313" key="5">
    <source>
        <dbReference type="EMBL" id="KAK3286857.1"/>
    </source>
</evidence>
<dbReference type="CDD" id="cd00821">
    <property type="entry name" value="PH"/>
    <property type="match status" value="1"/>
</dbReference>
<feature type="domain" description="PH" evidence="3">
    <location>
        <begin position="610"/>
        <end position="716"/>
    </location>
</feature>
<dbReference type="GO" id="GO:1901265">
    <property type="term" value="F:nucleoside phosphate binding"/>
    <property type="evidence" value="ECO:0007669"/>
    <property type="project" value="UniProtKB-ARBA"/>
</dbReference>
<dbReference type="PANTHER" id="PTHR22903:SF8">
    <property type="entry name" value="MAX-1A"/>
    <property type="match status" value="1"/>
</dbReference>
<dbReference type="SUPFAM" id="SSF54236">
    <property type="entry name" value="Ubiquitin-like"/>
    <property type="match status" value="1"/>
</dbReference>
<dbReference type="InterPro" id="IPR002404">
    <property type="entry name" value="IRS_PTB"/>
</dbReference>
<dbReference type="CDD" id="cd17043">
    <property type="entry name" value="RA"/>
    <property type="match status" value="1"/>
</dbReference>
<proteinExistence type="predicted"/>
<dbReference type="Gene3D" id="1.20.80.10">
    <property type="match status" value="1"/>
</dbReference>
<sequence length="1068" mass="117355">RPAERDEAFLTRGSVHEEGAGEEKDEGEGKRLLGTGGGAAGRARGRRGEARAHPTAPRGAVVLRNGWLLKEDAGGGWKLRFCVLVPGRLLCYTSADCTEPKGSFLLAEDTQVSTEDARRPDPTYAFALSAKSHLRSLSLSAATQTNQHEWVDAMLAAKRPGLPFEAGSSVVVHMGWLHKQDKMGRGWKKRFFVLRGPWLSYYLDERCRERLGEMAIAASAMVTVMDATVSLPGSILASAITHTQVVVHQVLSLQSEGRELVLAAEEEIVLDKWAQVLDAAQDARQVQEPAKKVLATSRASGNTALREGWLMRLAEDGTWEETYAVLTAQQLLCYSGEDCVEGIGSRPTLRSTVHLLGWHGVPLRGQTGLINVFRFALSWSAQRAEDLAALEEEDAYAWEADIKHAAARIGAVMGVSAQPGSQLLGNRAIDDRGMGTGPYKEGWIVIGKCVGGLGKPPQPGAVPPLTFAEGRQAQVASWKQRYAVLCGKSLTLYTDHTYLDPRGELQLEGAGVQGMGQALEGLERQPSHMQLHPHLLKLTIVAPGRQQNSPSTAESLLMGLSTQREAQLWREQLLHGKTEAELPTSPGGYQLQIASSGAGSSPWRGAAGRSVLLEGWLEKERRGGAREWRMRYFVLRPGRLAYFTDHTCHVLKGELSLVEAIVAGPDERARYNEDMHLSRDTRRYFTVGTPTRVLGLAAEDSQSAAAWCDAIEAAAGTMQATSNADVALTPVTLAIEKQLAISQEEVRIYLPDGSFELVPVSETTMASDVAALIARKIGLAAPLPHFALVESETAALGAPFRVLHEADPLREITEGWRFDSLRYDAARQAAGMGSAIPCLMFRKVLFLVEEELANVDLNDPVLAHLMYSQLRLDVSQRMPIVEEDALQLASLQAKIELQDQKERPPKGFLVDHLQRYLPPNMWAKGLDGGCNYSEAVHWEDEVSRRFEALPMSWTLLQHKQEYMRIVARSPLFGCIFHDVDVKESLRWRLPDVLTLGINENGIHLLDPHSKSLLQSFPYGSIYRWGHTNRSFAMFIGAEQSKVVFATAKGKGQEMALFASTYASLLAKR</sequence>
<dbReference type="SMART" id="SM00295">
    <property type="entry name" value="B41"/>
    <property type="match status" value="1"/>
</dbReference>
<dbReference type="AlphaFoldDB" id="A0AAE0GZ14"/>
<evidence type="ECO:0000256" key="2">
    <source>
        <dbReference type="SAM" id="MobiDB-lite"/>
    </source>
</evidence>
<evidence type="ECO:0000256" key="1">
    <source>
        <dbReference type="ARBA" id="ARBA00022737"/>
    </source>
</evidence>
<dbReference type="GO" id="GO:1901363">
    <property type="term" value="F:heterocyclic compound binding"/>
    <property type="evidence" value="ECO:0007669"/>
    <property type="project" value="UniProtKB-ARBA"/>
</dbReference>
<dbReference type="SUPFAM" id="SSF50729">
    <property type="entry name" value="PH domain-like"/>
    <property type="match status" value="6"/>
</dbReference>
<evidence type="ECO:0000259" key="3">
    <source>
        <dbReference type="PROSITE" id="PS50003"/>
    </source>
</evidence>
<dbReference type="Gene3D" id="2.30.29.30">
    <property type="entry name" value="Pleckstrin-homology domain (PH domain)/Phosphotyrosine-binding domain (PTB)"/>
    <property type="match status" value="5"/>
</dbReference>
<feature type="domain" description="PH" evidence="3">
    <location>
        <begin position="465"/>
        <end position="578"/>
    </location>
</feature>
<dbReference type="InterPro" id="IPR029071">
    <property type="entry name" value="Ubiquitin-like_domsf"/>
</dbReference>
<accession>A0AAE0GZ14</accession>
<dbReference type="InterPro" id="IPR019749">
    <property type="entry name" value="Band_41_domain"/>
</dbReference>
<dbReference type="PANTHER" id="PTHR22903">
    <property type="entry name" value="PLEKHH PROTEIN"/>
    <property type="match status" value="1"/>
</dbReference>
<dbReference type="GO" id="GO:0043168">
    <property type="term" value="F:anion binding"/>
    <property type="evidence" value="ECO:0007669"/>
    <property type="project" value="UniProtKB-ARBA"/>
</dbReference>
<dbReference type="InterPro" id="IPR019748">
    <property type="entry name" value="FERM_central"/>
</dbReference>
<dbReference type="InterPro" id="IPR035963">
    <property type="entry name" value="FERM_2"/>
</dbReference>
<reference evidence="5 6" key="1">
    <citation type="journal article" date="2015" name="Genome Biol. Evol.">
        <title>Comparative Genomics of a Bacterivorous Green Alga Reveals Evolutionary Causalities and Consequences of Phago-Mixotrophic Mode of Nutrition.</title>
        <authorList>
            <person name="Burns J.A."/>
            <person name="Paasch A."/>
            <person name="Narechania A."/>
            <person name="Kim E."/>
        </authorList>
    </citation>
    <scope>NUCLEOTIDE SEQUENCE [LARGE SCALE GENOMIC DNA]</scope>
    <source>
        <strain evidence="5 6">PLY_AMNH</strain>
    </source>
</reference>
<keyword evidence="1" id="KW-0677">Repeat</keyword>
<name>A0AAE0GZ14_9CHLO</name>
<dbReference type="Pfam" id="PF00373">
    <property type="entry name" value="FERM_M"/>
    <property type="match status" value="1"/>
</dbReference>
<feature type="domain" description="PH" evidence="3">
    <location>
        <begin position="303"/>
        <end position="407"/>
    </location>
</feature>
<dbReference type="InterPro" id="IPR014352">
    <property type="entry name" value="FERM/acyl-CoA-bd_prot_sf"/>
</dbReference>
<protein>
    <recommendedName>
        <fullName evidence="7">PH domain-containing protein</fullName>
    </recommendedName>
</protein>
<dbReference type="SUPFAM" id="SSF47031">
    <property type="entry name" value="Second domain of FERM"/>
    <property type="match status" value="1"/>
</dbReference>
<comment type="caution">
    <text evidence="5">The sequence shown here is derived from an EMBL/GenBank/DDBJ whole genome shotgun (WGS) entry which is preliminary data.</text>
</comment>
<dbReference type="PROSITE" id="PS50057">
    <property type="entry name" value="FERM_3"/>
    <property type="match status" value="1"/>
</dbReference>
<evidence type="ECO:0008006" key="7">
    <source>
        <dbReference type="Google" id="ProtNLM"/>
    </source>
</evidence>
<dbReference type="Pfam" id="PF02174">
    <property type="entry name" value="IRS"/>
    <property type="match status" value="1"/>
</dbReference>
<dbReference type="SMART" id="SM00233">
    <property type="entry name" value="PH"/>
    <property type="match status" value="5"/>
</dbReference>
<evidence type="ECO:0000313" key="6">
    <source>
        <dbReference type="Proteomes" id="UP001190700"/>
    </source>
</evidence>
<dbReference type="EMBL" id="LGRX02001104">
    <property type="protein sequence ID" value="KAK3286857.1"/>
    <property type="molecule type" value="Genomic_DNA"/>
</dbReference>
<dbReference type="InterPro" id="IPR000299">
    <property type="entry name" value="FERM_domain"/>
</dbReference>
<feature type="compositionally biased region" description="Basic and acidic residues" evidence="2">
    <location>
        <begin position="1"/>
        <end position="31"/>
    </location>
</feature>
<dbReference type="Pfam" id="PF00169">
    <property type="entry name" value="PH"/>
    <property type="match status" value="4"/>
</dbReference>
<dbReference type="PROSITE" id="PS50003">
    <property type="entry name" value="PH_DOMAIN"/>
    <property type="match status" value="5"/>
</dbReference>
<dbReference type="Proteomes" id="UP001190700">
    <property type="component" value="Unassembled WGS sequence"/>
</dbReference>
<feature type="region of interest" description="Disordered" evidence="2">
    <location>
        <begin position="1"/>
        <end position="55"/>
    </location>
</feature>